<dbReference type="RefSeq" id="WP_007729982.1">
    <property type="nucleotide sequence ID" value="NZ_AP023172.1"/>
</dbReference>
<dbReference type="EMBL" id="NOVD01000045">
    <property type="protein sequence ID" value="PCK23808.1"/>
    <property type="molecule type" value="Genomic_DNA"/>
</dbReference>
<dbReference type="Gene3D" id="3.90.550.10">
    <property type="entry name" value="Spore Coat Polysaccharide Biosynthesis Protein SpsA, Chain A"/>
    <property type="match status" value="1"/>
</dbReference>
<dbReference type="GO" id="GO:0016779">
    <property type="term" value="F:nucleotidyltransferase activity"/>
    <property type="evidence" value="ECO:0007669"/>
    <property type="project" value="UniProtKB-ARBA"/>
</dbReference>
<dbReference type="GeneID" id="64143086"/>
<dbReference type="AlphaFoldDB" id="A0A1C4CH80"/>
<name>A0A1C4CH80_RHOSG</name>
<dbReference type="Proteomes" id="UP000230886">
    <property type="component" value="Unassembled WGS sequence"/>
</dbReference>
<proteinExistence type="predicted"/>
<evidence type="ECO:0000313" key="2">
    <source>
        <dbReference type="Proteomes" id="UP000230886"/>
    </source>
</evidence>
<reference evidence="1 2" key="1">
    <citation type="submission" date="2017-07" db="EMBL/GenBank/DDBJ databases">
        <title>Draft sequence of Rhodococcus enclensis 23b-28.</title>
        <authorList>
            <person name="Besaury L."/>
            <person name="Sancelme M."/>
            <person name="Amato P."/>
            <person name="Lallement A."/>
            <person name="Delort A.-M."/>
        </authorList>
    </citation>
    <scope>NUCLEOTIDE SEQUENCE [LARGE SCALE GENOMIC DNA]</scope>
    <source>
        <strain evidence="1 2">23b-28</strain>
    </source>
</reference>
<dbReference type="InterPro" id="IPR029044">
    <property type="entry name" value="Nucleotide-diphossugar_trans"/>
</dbReference>
<organism evidence="1 2">
    <name type="scientific">Rhodococcus qingshengii</name>
    <dbReference type="NCBI Taxonomy" id="334542"/>
    <lineage>
        <taxon>Bacteria</taxon>
        <taxon>Bacillati</taxon>
        <taxon>Actinomycetota</taxon>
        <taxon>Actinomycetes</taxon>
        <taxon>Mycobacteriales</taxon>
        <taxon>Nocardiaceae</taxon>
        <taxon>Rhodococcus</taxon>
        <taxon>Rhodococcus erythropolis group</taxon>
    </lineage>
</organism>
<gene>
    <name evidence="1" type="ORF">CHR55_29275</name>
</gene>
<dbReference type="PANTHER" id="PTHR43777">
    <property type="entry name" value="MOLYBDENUM COFACTOR CYTIDYLYLTRANSFERASE"/>
    <property type="match status" value="1"/>
</dbReference>
<sequence length="188" mass="19723">MSTCGILLAAGAGSRMGKPKALVTNTEGQSWLHHGVTTLQSAGLSPVIVVLGAQAEDALELLPTTDVIVVISDWQHGMSASLRCGLEAAMRIDDADAAAISLVDVPDLNADTVTRIVGQISPSRNILRRAVFHGRPGHPVLIGRDHWPTLAKSLTGDGGANTYLREHGVELVECSDLSSGVDVDYPEA</sequence>
<dbReference type="PANTHER" id="PTHR43777:SF1">
    <property type="entry name" value="MOLYBDENUM COFACTOR CYTIDYLYLTRANSFERASE"/>
    <property type="match status" value="1"/>
</dbReference>
<evidence type="ECO:0000313" key="1">
    <source>
        <dbReference type="EMBL" id="PCK23808.1"/>
    </source>
</evidence>
<protein>
    <submittedName>
        <fullName evidence="1">Nucleotidyltransferase family protein</fullName>
    </submittedName>
</protein>
<dbReference type="CDD" id="cd04182">
    <property type="entry name" value="GT_2_like_f"/>
    <property type="match status" value="1"/>
</dbReference>
<dbReference type="InterPro" id="IPR025877">
    <property type="entry name" value="MobA-like_NTP_Trfase"/>
</dbReference>
<dbReference type="Pfam" id="PF12804">
    <property type="entry name" value="NTP_transf_3"/>
    <property type="match status" value="1"/>
</dbReference>
<comment type="caution">
    <text evidence="1">The sequence shown here is derived from an EMBL/GenBank/DDBJ whole genome shotgun (WGS) entry which is preliminary data.</text>
</comment>
<keyword evidence="1" id="KW-0808">Transferase</keyword>
<accession>A0A1C4CH80</accession>
<dbReference type="SUPFAM" id="SSF53448">
    <property type="entry name" value="Nucleotide-diphospho-sugar transferases"/>
    <property type="match status" value="1"/>
</dbReference>